<reference evidence="2" key="1">
    <citation type="journal article" date="2023" name="Int. J. Syst. Evol. Microbiol.">
        <title>Mesoterricola silvestris gen. nov., sp. nov., Mesoterricola sediminis sp. nov., Geothrix oryzae sp. nov., Geothrix edaphica sp. nov., Geothrix rubra sp. nov., and Geothrix limicola sp. nov., six novel members of Acidobacteriota isolated from soils.</title>
        <authorList>
            <person name="Itoh H."/>
            <person name="Sugisawa Y."/>
            <person name="Mise K."/>
            <person name="Xu Z."/>
            <person name="Kuniyasu M."/>
            <person name="Ushijima N."/>
            <person name="Kawano K."/>
            <person name="Kobayashi E."/>
            <person name="Shiratori Y."/>
            <person name="Masuda Y."/>
            <person name="Senoo K."/>
        </authorList>
    </citation>
    <scope>NUCLEOTIDE SEQUENCE [LARGE SCALE GENOMIC DNA]</scope>
    <source>
        <strain evidence="2">W79</strain>
    </source>
</reference>
<evidence type="ECO:0000313" key="1">
    <source>
        <dbReference type="EMBL" id="BDU72323.1"/>
    </source>
</evidence>
<gene>
    <name evidence="1" type="ORF">METEAL_14970</name>
</gene>
<name>A0AA48KBA4_9BACT</name>
<dbReference type="EMBL" id="AP027080">
    <property type="protein sequence ID" value="BDU72323.1"/>
    <property type="molecule type" value="Genomic_DNA"/>
</dbReference>
<dbReference type="Proteomes" id="UP001238179">
    <property type="component" value="Chromosome"/>
</dbReference>
<proteinExistence type="predicted"/>
<protein>
    <submittedName>
        <fullName evidence="1">Uncharacterized protein</fullName>
    </submittedName>
</protein>
<dbReference type="AlphaFoldDB" id="A0AA48KBA4"/>
<accession>A0AA48KBA4</accession>
<dbReference type="KEGG" id="msil:METEAL_14970"/>
<sequence>MNLRIFASLDRVFPTTQTCTHCNGTGIAYTEKATMFQPGWVEPCEHCDDGRVYWPTARLNSRHRITKTFLRRAA</sequence>
<dbReference type="RefSeq" id="WP_316415235.1">
    <property type="nucleotide sequence ID" value="NZ_AP027080.1"/>
</dbReference>
<keyword evidence="2" id="KW-1185">Reference proteome</keyword>
<organism evidence="1 2">
    <name type="scientific">Mesoterricola silvestris</name>
    <dbReference type="NCBI Taxonomy" id="2927979"/>
    <lineage>
        <taxon>Bacteria</taxon>
        <taxon>Pseudomonadati</taxon>
        <taxon>Acidobacteriota</taxon>
        <taxon>Holophagae</taxon>
        <taxon>Holophagales</taxon>
        <taxon>Holophagaceae</taxon>
        <taxon>Mesoterricola</taxon>
    </lineage>
</organism>
<evidence type="ECO:0000313" key="2">
    <source>
        <dbReference type="Proteomes" id="UP001238179"/>
    </source>
</evidence>